<feature type="compositionally biased region" description="Basic and acidic residues" evidence="1">
    <location>
        <begin position="292"/>
        <end position="308"/>
    </location>
</feature>
<dbReference type="PANTHER" id="PTHR33349">
    <property type="entry name" value="EMB|CAB62594.1"/>
    <property type="match status" value="1"/>
</dbReference>
<evidence type="ECO:0000313" key="4">
    <source>
        <dbReference type="EMBL" id="OAO92871.1"/>
    </source>
</evidence>
<accession>A0A178UJE5</accession>
<organism evidence="4 5">
    <name type="scientific">Arabidopsis thaliana</name>
    <name type="common">Mouse-ear cress</name>
    <dbReference type="NCBI Taxonomy" id="3702"/>
    <lineage>
        <taxon>Eukaryota</taxon>
        <taxon>Viridiplantae</taxon>
        <taxon>Streptophyta</taxon>
        <taxon>Embryophyta</taxon>
        <taxon>Tracheophyta</taxon>
        <taxon>Spermatophyta</taxon>
        <taxon>Magnoliopsida</taxon>
        <taxon>eudicotyledons</taxon>
        <taxon>Gunneridae</taxon>
        <taxon>Pentapetalae</taxon>
        <taxon>rosids</taxon>
        <taxon>malvids</taxon>
        <taxon>Brassicales</taxon>
        <taxon>Brassicaceae</taxon>
        <taxon>Camelineae</taxon>
        <taxon>Arabidopsis</taxon>
    </lineage>
</organism>
<dbReference type="InterPro" id="IPR012417">
    <property type="entry name" value="CaM-bd_dom_pln"/>
</dbReference>
<dbReference type="AlphaFoldDB" id="A0A178UJE5"/>
<proteinExistence type="predicted"/>
<evidence type="ECO:0000259" key="2">
    <source>
        <dbReference type="SMART" id="SM01054"/>
    </source>
</evidence>
<protein>
    <recommendedName>
        <fullName evidence="2">Calmodulin-binding domain-containing protein</fullName>
    </recommendedName>
</protein>
<dbReference type="Proteomes" id="UP000434276">
    <property type="component" value="Unassembled WGS sequence"/>
</dbReference>
<dbReference type="GO" id="GO:0005516">
    <property type="term" value="F:calmodulin binding"/>
    <property type="evidence" value="ECO:0007669"/>
    <property type="project" value="InterPro"/>
</dbReference>
<dbReference type="PANTHER" id="PTHR33349:SF9">
    <property type="entry name" value="CALMODULIN-BINDING DOMAIN-CONTAINING PROTEIN"/>
    <property type="match status" value="1"/>
</dbReference>
<gene>
    <name evidence="4" type="ordered locus">AXX17_At5g14940</name>
    <name evidence="3" type="ORF">C24_LOCUS22203</name>
</gene>
<name>A0A178UJE5_ARATH</name>
<feature type="compositionally biased region" description="Acidic residues" evidence="1">
    <location>
        <begin position="309"/>
        <end position="327"/>
    </location>
</feature>
<evidence type="ECO:0000313" key="6">
    <source>
        <dbReference type="Proteomes" id="UP000434276"/>
    </source>
</evidence>
<dbReference type="Proteomes" id="UP000078284">
    <property type="component" value="Chromosome 5"/>
</dbReference>
<dbReference type="ExpressionAtlas" id="A0A178UJE5">
    <property type="expression patterns" value="baseline and differential"/>
</dbReference>
<reference evidence="5" key="1">
    <citation type="journal article" date="2016" name="Proc. Natl. Acad. Sci. U.S.A.">
        <title>Chromosome-level assembly of Arabidopsis thaliana Ler reveals the extent of translocation and inversion polymorphisms.</title>
        <authorList>
            <person name="Zapata L."/>
            <person name="Ding J."/>
            <person name="Willing E.M."/>
            <person name="Hartwig B."/>
            <person name="Bezdan D."/>
            <person name="Jiao W.B."/>
            <person name="Patel V."/>
            <person name="Velikkakam James G."/>
            <person name="Koornneef M."/>
            <person name="Ossowski S."/>
            <person name="Schneeberger K."/>
        </authorList>
    </citation>
    <scope>NUCLEOTIDE SEQUENCE [LARGE SCALE GENOMIC DNA]</scope>
    <source>
        <strain evidence="5">cv. Landsberg erecta</strain>
    </source>
</reference>
<evidence type="ECO:0000313" key="5">
    <source>
        <dbReference type="Proteomes" id="UP000078284"/>
    </source>
</evidence>
<evidence type="ECO:0000313" key="3">
    <source>
        <dbReference type="EMBL" id="CAA0402764.1"/>
    </source>
</evidence>
<dbReference type="OrthoDB" id="766386at2759"/>
<reference evidence="3 6" key="3">
    <citation type="submission" date="2019-12" db="EMBL/GenBank/DDBJ databases">
        <authorList>
            <person name="Jiao W.-B."/>
            <person name="Schneeberger K."/>
        </authorList>
    </citation>
    <scope>NUCLEOTIDE SEQUENCE [LARGE SCALE GENOMIC DNA]</scope>
    <source>
        <strain evidence="6">cv. C24</strain>
    </source>
</reference>
<feature type="region of interest" description="Disordered" evidence="1">
    <location>
        <begin position="371"/>
        <end position="429"/>
    </location>
</feature>
<dbReference type="SMART" id="SM01054">
    <property type="entry name" value="CaM_binding"/>
    <property type="match status" value="1"/>
</dbReference>
<evidence type="ECO:0000256" key="1">
    <source>
        <dbReference type="SAM" id="MobiDB-lite"/>
    </source>
</evidence>
<dbReference type="Pfam" id="PF07839">
    <property type="entry name" value="CaM_binding"/>
    <property type="match status" value="1"/>
</dbReference>
<dbReference type="EMBL" id="LUHQ01000005">
    <property type="protein sequence ID" value="OAO92871.1"/>
    <property type="molecule type" value="Genomic_DNA"/>
</dbReference>
<reference evidence="4" key="2">
    <citation type="submission" date="2016-03" db="EMBL/GenBank/DDBJ databases">
        <title>Full-length assembly of Arabidopsis thaliana Ler reveals the complement of translocations and inversions.</title>
        <authorList>
            <person name="Zapata L."/>
            <person name="Schneeberger K."/>
            <person name="Ossowski S."/>
        </authorList>
    </citation>
    <scope>NUCLEOTIDE SEQUENCE [LARGE SCALE GENOMIC DNA]</scope>
    <source>
        <tissue evidence="4">Leaf</tissue>
    </source>
</reference>
<accession>A0A5S9Y4N0</accession>
<sequence>MAEETVRLPNSPDVHRSWRRISTGKLSFLYTQEKVVPNYLRSPTGSCHDACKYGRKDESEDKPRVPHRKRVRRSFSGAINLDSPLRKKALTKPLLSPSRRCDSVVGFDHAKSQVRNFSSGVCDVKKRHADGTNEKVVSVSESRLADSTKRKKKKKKKTVYVSRGRAKEIVEQKRRVTALKLKAVAQTAEIALRRSTVKRKKMNGGSKAAEQKKAVMALRRASMSSKGCSRCLKTKKESNSLSVPLKKTRKHVGDKCKDLVEEKTLYVIKMETVDEIVESELNQRCVMDSPIDDPKSEKSQDKGECIETEHEDESSQEEEDEEEEDENVSVSEDKNTTREGKSKAFSAESAITGNAMKLRIRRGKIIDFGSEGNSPRKLKFKRGKIISGADTTSKSGGRRRLKNKGTNLSNDKEQQRKPRVVLKHQDTEKKRESRVLLFNKVIKETANKLVQTRKSKVKALVGAFESVISLQEKTSSATT</sequence>
<feature type="domain" description="Calmodulin-binding" evidence="2">
    <location>
        <begin position="354"/>
        <end position="469"/>
    </location>
</feature>
<feature type="compositionally biased region" description="Basic and acidic residues" evidence="1">
    <location>
        <begin position="331"/>
        <end position="342"/>
    </location>
</feature>
<dbReference type="EMBL" id="CACSHJ010000096">
    <property type="protein sequence ID" value="CAA0402764.1"/>
    <property type="molecule type" value="Genomic_DNA"/>
</dbReference>
<feature type="region of interest" description="Disordered" evidence="1">
    <location>
        <begin position="285"/>
        <end position="352"/>
    </location>
</feature>